<name>A0A511KP95_RHOTO</name>
<evidence type="ECO:0000256" key="4">
    <source>
        <dbReference type="ARBA" id="ARBA00022679"/>
    </source>
</evidence>
<dbReference type="AlphaFoldDB" id="A0A511KP95"/>
<feature type="domain" description="Protein kinase" evidence="11">
    <location>
        <begin position="25"/>
        <end position="298"/>
    </location>
</feature>
<comment type="similarity">
    <text evidence="1">Belongs to the protein kinase superfamily. BUD32 family.</text>
</comment>
<accession>A0A511KP95</accession>
<sequence length="298" mass="32845">MPNLHKDVKAAVDATQLGAPLHELIARSRLIKQGAEGKVYKSTLLPSPTMIRSTSAAASAEPAPPPPPVPILLKYRFPKRYRHPTLDAQLTRQRLTSEARALVRCMKAGVTVPGLRLVDVKQGCLGIEWIDGWSVREILGGGQDDVVDDAEDEVVADESSGSPEDVLREAGIDEDSMLRAIGREIGKMHLADIIHGDLTTSNMMVRLTEGPSRFELVLIDFGLSSTSPMHEDRAVDLYVLERAFSSTHPVQPGGIAHFEVVLEGYREALQSGKKGEWERVEKRLEEVRMRGRKRSMVG</sequence>
<dbReference type="GO" id="GO:0005634">
    <property type="term" value="C:nucleus"/>
    <property type="evidence" value="ECO:0007669"/>
    <property type="project" value="TreeGrafter"/>
</dbReference>
<keyword evidence="4" id="KW-0808">Transferase</keyword>
<reference evidence="12 13" key="1">
    <citation type="submission" date="2019-07" db="EMBL/GenBank/DDBJ databases">
        <title>Rhodotorula toruloides NBRC10032 genome sequencing.</title>
        <authorList>
            <person name="Shida Y."/>
            <person name="Takaku H."/>
            <person name="Ogasawara W."/>
            <person name="Mori K."/>
        </authorList>
    </citation>
    <scope>NUCLEOTIDE SEQUENCE [LARGE SCALE GENOMIC DNA]</scope>
    <source>
        <strain evidence="12 13">NBRC10032</strain>
    </source>
</reference>
<gene>
    <name evidence="12" type="ORF">Rt10032_c19g6168</name>
</gene>
<dbReference type="Proteomes" id="UP000321518">
    <property type="component" value="Unassembled WGS sequence"/>
</dbReference>
<evidence type="ECO:0000259" key="11">
    <source>
        <dbReference type="PROSITE" id="PS50011"/>
    </source>
</evidence>
<dbReference type="GO" id="GO:0008033">
    <property type="term" value="P:tRNA processing"/>
    <property type="evidence" value="ECO:0007669"/>
    <property type="project" value="UniProtKB-KW"/>
</dbReference>
<dbReference type="PROSITE" id="PS00109">
    <property type="entry name" value="PROTEIN_KINASE_TYR"/>
    <property type="match status" value="1"/>
</dbReference>
<dbReference type="GO" id="GO:0004674">
    <property type="term" value="F:protein serine/threonine kinase activity"/>
    <property type="evidence" value="ECO:0007669"/>
    <property type="project" value="UniProtKB-KW"/>
</dbReference>
<dbReference type="EC" id="2.7.11.1" evidence="2"/>
<comment type="caution">
    <text evidence="12">The sequence shown here is derived from an EMBL/GenBank/DDBJ whole genome shotgun (WGS) entry which is preliminary data.</text>
</comment>
<dbReference type="GO" id="GO:0000408">
    <property type="term" value="C:EKC/KEOPS complex"/>
    <property type="evidence" value="ECO:0007669"/>
    <property type="project" value="TreeGrafter"/>
</dbReference>
<dbReference type="FunFam" id="3.30.200.20:FF:000201">
    <property type="entry name" value="TP53-regulating kinase isoform X1"/>
    <property type="match status" value="1"/>
</dbReference>
<evidence type="ECO:0000256" key="8">
    <source>
        <dbReference type="ARBA" id="ARBA00022840"/>
    </source>
</evidence>
<dbReference type="SUPFAM" id="SSF56112">
    <property type="entry name" value="Protein kinase-like (PK-like)"/>
    <property type="match status" value="1"/>
</dbReference>
<dbReference type="GO" id="GO:0005524">
    <property type="term" value="F:ATP binding"/>
    <property type="evidence" value="ECO:0007669"/>
    <property type="project" value="UniProtKB-KW"/>
</dbReference>
<proteinExistence type="inferred from homology"/>
<dbReference type="Gene3D" id="1.10.510.10">
    <property type="entry name" value="Transferase(Phosphotransferase) domain 1"/>
    <property type="match status" value="1"/>
</dbReference>
<keyword evidence="5" id="KW-0819">tRNA processing</keyword>
<evidence type="ECO:0000313" key="13">
    <source>
        <dbReference type="Proteomes" id="UP000321518"/>
    </source>
</evidence>
<dbReference type="PANTHER" id="PTHR12209:SF0">
    <property type="entry name" value="EKC_KEOPS COMPLEX SUBUNIT TP53RK"/>
    <property type="match status" value="1"/>
</dbReference>
<comment type="catalytic activity">
    <reaction evidence="9">
        <text>L-threonyl-[protein] + ATP = O-phospho-L-threonyl-[protein] + ADP + H(+)</text>
        <dbReference type="Rhea" id="RHEA:46608"/>
        <dbReference type="Rhea" id="RHEA-COMP:11060"/>
        <dbReference type="Rhea" id="RHEA-COMP:11605"/>
        <dbReference type="ChEBI" id="CHEBI:15378"/>
        <dbReference type="ChEBI" id="CHEBI:30013"/>
        <dbReference type="ChEBI" id="CHEBI:30616"/>
        <dbReference type="ChEBI" id="CHEBI:61977"/>
        <dbReference type="ChEBI" id="CHEBI:456216"/>
        <dbReference type="EC" id="2.7.11.1"/>
    </reaction>
</comment>
<protein>
    <recommendedName>
        <fullName evidence="2">non-specific serine/threonine protein kinase</fullName>
        <ecNumber evidence="2">2.7.11.1</ecNumber>
    </recommendedName>
</protein>
<comment type="catalytic activity">
    <reaction evidence="10">
        <text>L-seryl-[protein] + ATP = O-phospho-L-seryl-[protein] + ADP + H(+)</text>
        <dbReference type="Rhea" id="RHEA:17989"/>
        <dbReference type="Rhea" id="RHEA-COMP:9863"/>
        <dbReference type="Rhea" id="RHEA-COMP:11604"/>
        <dbReference type="ChEBI" id="CHEBI:15378"/>
        <dbReference type="ChEBI" id="CHEBI:29999"/>
        <dbReference type="ChEBI" id="CHEBI:30616"/>
        <dbReference type="ChEBI" id="CHEBI:83421"/>
        <dbReference type="ChEBI" id="CHEBI:456216"/>
        <dbReference type="EC" id="2.7.11.1"/>
    </reaction>
</comment>
<organism evidence="12 13">
    <name type="scientific">Rhodotorula toruloides</name>
    <name type="common">Yeast</name>
    <name type="synonym">Rhodosporidium toruloides</name>
    <dbReference type="NCBI Taxonomy" id="5286"/>
    <lineage>
        <taxon>Eukaryota</taxon>
        <taxon>Fungi</taxon>
        <taxon>Dikarya</taxon>
        <taxon>Basidiomycota</taxon>
        <taxon>Pucciniomycotina</taxon>
        <taxon>Microbotryomycetes</taxon>
        <taxon>Sporidiobolales</taxon>
        <taxon>Sporidiobolaceae</taxon>
        <taxon>Rhodotorula</taxon>
    </lineage>
</organism>
<evidence type="ECO:0000256" key="1">
    <source>
        <dbReference type="ARBA" id="ARBA00010630"/>
    </source>
</evidence>
<dbReference type="PROSITE" id="PS50011">
    <property type="entry name" value="PROTEIN_KINASE_DOM"/>
    <property type="match status" value="1"/>
</dbReference>
<dbReference type="EMBL" id="BJWK01000019">
    <property type="protein sequence ID" value="GEM12151.1"/>
    <property type="molecule type" value="Genomic_DNA"/>
</dbReference>
<evidence type="ECO:0000256" key="3">
    <source>
        <dbReference type="ARBA" id="ARBA00022527"/>
    </source>
</evidence>
<keyword evidence="7 12" id="KW-0418">Kinase</keyword>
<dbReference type="InterPro" id="IPR011009">
    <property type="entry name" value="Kinase-like_dom_sf"/>
</dbReference>
<evidence type="ECO:0000256" key="2">
    <source>
        <dbReference type="ARBA" id="ARBA00012513"/>
    </source>
</evidence>
<dbReference type="Pfam" id="PF06293">
    <property type="entry name" value="Kdo"/>
    <property type="match status" value="1"/>
</dbReference>
<dbReference type="OrthoDB" id="3399at2759"/>
<evidence type="ECO:0000256" key="10">
    <source>
        <dbReference type="ARBA" id="ARBA00048679"/>
    </source>
</evidence>
<dbReference type="NCBIfam" id="TIGR03724">
    <property type="entry name" value="arch_bud32"/>
    <property type="match status" value="1"/>
</dbReference>
<keyword evidence="8" id="KW-0067">ATP-binding</keyword>
<keyword evidence="3" id="KW-0723">Serine/threonine-protein kinase</keyword>
<dbReference type="GO" id="GO:0070525">
    <property type="term" value="P:tRNA threonylcarbamoyladenosine metabolic process"/>
    <property type="evidence" value="ECO:0007669"/>
    <property type="project" value="TreeGrafter"/>
</dbReference>
<dbReference type="GO" id="GO:0005829">
    <property type="term" value="C:cytosol"/>
    <property type="evidence" value="ECO:0007669"/>
    <property type="project" value="TreeGrafter"/>
</dbReference>
<keyword evidence="6" id="KW-0547">Nucleotide-binding</keyword>
<dbReference type="InterPro" id="IPR022495">
    <property type="entry name" value="Bud32"/>
</dbReference>
<evidence type="ECO:0000256" key="9">
    <source>
        <dbReference type="ARBA" id="ARBA00047899"/>
    </source>
</evidence>
<evidence type="ECO:0000256" key="5">
    <source>
        <dbReference type="ARBA" id="ARBA00022694"/>
    </source>
</evidence>
<dbReference type="PANTHER" id="PTHR12209">
    <property type="entry name" value="NON-SPECIFIC SERINE/THREONINE PROTEIN KINASE"/>
    <property type="match status" value="1"/>
</dbReference>
<dbReference type="Gene3D" id="3.30.200.20">
    <property type="entry name" value="Phosphorylase Kinase, domain 1"/>
    <property type="match status" value="1"/>
</dbReference>
<evidence type="ECO:0000256" key="6">
    <source>
        <dbReference type="ARBA" id="ARBA00022741"/>
    </source>
</evidence>
<dbReference type="InterPro" id="IPR000719">
    <property type="entry name" value="Prot_kinase_dom"/>
</dbReference>
<evidence type="ECO:0000256" key="7">
    <source>
        <dbReference type="ARBA" id="ARBA00022777"/>
    </source>
</evidence>
<dbReference type="InterPro" id="IPR008266">
    <property type="entry name" value="Tyr_kinase_AS"/>
</dbReference>
<evidence type="ECO:0000313" key="12">
    <source>
        <dbReference type="EMBL" id="GEM12151.1"/>
    </source>
</evidence>